<dbReference type="InterPro" id="IPR013557">
    <property type="entry name" value="AntA/B_antirep"/>
</dbReference>
<feature type="domain" description="AntA/AntB antirepressor" evidence="2">
    <location>
        <begin position="16"/>
        <end position="83"/>
    </location>
</feature>
<proteinExistence type="predicted"/>
<dbReference type="Pfam" id="PF03374">
    <property type="entry name" value="ANT"/>
    <property type="match status" value="1"/>
</dbReference>
<dbReference type="InterPro" id="IPR005039">
    <property type="entry name" value="Ant_C"/>
</dbReference>
<evidence type="ECO:0000313" key="4">
    <source>
        <dbReference type="Proteomes" id="UP000289996"/>
    </source>
</evidence>
<keyword evidence="4" id="KW-1185">Reference proteome</keyword>
<sequence>MNELIKVTIKNDQQVVSARDLHSGLNLKTRFSKWVSQNFNEFVENTDFTSVTTVTVVNNGARKPIQDYAITVDMAKQLSMMSHTERGKQYRLYFIQLEAKWNDPSEIVKRGYGILMDENIHLRMENKKMQMPALLGSAVSGSKASVNVGTFAKVLRQKGIEIGQNRLFDWLRTNGYLISDGTRHNVPTQKSMELKIMEVRESVVTTNHGSKTRFTPLITGKGQQYFVSKFLQSFK</sequence>
<feature type="domain" description="Antirepressor protein C-terminal" evidence="1">
    <location>
        <begin position="126"/>
        <end position="231"/>
    </location>
</feature>
<dbReference type="AlphaFoldDB" id="A0A660E1D8"/>
<dbReference type="RefSeq" id="WP_130851556.1">
    <property type="nucleotide sequence ID" value="NZ_UYIG01000057.1"/>
</dbReference>
<dbReference type="OrthoDB" id="9812611at2"/>
<reference evidence="3 4" key="1">
    <citation type="submission" date="2018-11" db="EMBL/GenBank/DDBJ databases">
        <authorList>
            <person name="Wuyts S."/>
        </authorList>
    </citation>
    <scope>NUCLEOTIDE SEQUENCE [LARGE SCALE GENOMIC DNA]</scope>
    <source>
        <strain evidence="3">Lactobacillus mudanjiangensis AMBF249</strain>
    </source>
</reference>
<evidence type="ECO:0000259" key="2">
    <source>
        <dbReference type="Pfam" id="PF08346"/>
    </source>
</evidence>
<dbReference type="EMBL" id="UYIG01000057">
    <property type="protein sequence ID" value="VDG27850.1"/>
    <property type="molecule type" value="Genomic_DNA"/>
</dbReference>
<name>A0A660E1D8_9LACO</name>
<protein>
    <submittedName>
        <fullName evidence="3">Oxidoreductase [Lactobacillus plantarum]</fullName>
    </submittedName>
</protein>
<accession>A0A660E1D8</accession>
<evidence type="ECO:0000313" key="3">
    <source>
        <dbReference type="EMBL" id="VDG27850.1"/>
    </source>
</evidence>
<dbReference type="Proteomes" id="UP000289996">
    <property type="component" value="Unassembled WGS sequence"/>
</dbReference>
<gene>
    <name evidence="3" type="ORF">MUDAN_MDHGFNIF_02672</name>
</gene>
<dbReference type="Pfam" id="PF08346">
    <property type="entry name" value="AntA"/>
    <property type="match status" value="1"/>
</dbReference>
<dbReference type="GO" id="GO:0003677">
    <property type="term" value="F:DNA binding"/>
    <property type="evidence" value="ECO:0007669"/>
    <property type="project" value="InterPro"/>
</dbReference>
<organism evidence="3 4">
    <name type="scientific">Lactiplantibacillus mudanjiangensis</name>
    <dbReference type="NCBI Taxonomy" id="1296538"/>
    <lineage>
        <taxon>Bacteria</taxon>
        <taxon>Bacillati</taxon>
        <taxon>Bacillota</taxon>
        <taxon>Bacilli</taxon>
        <taxon>Lactobacillales</taxon>
        <taxon>Lactobacillaceae</taxon>
        <taxon>Lactiplantibacillus</taxon>
    </lineage>
</organism>
<evidence type="ECO:0000259" key="1">
    <source>
        <dbReference type="Pfam" id="PF03374"/>
    </source>
</evidence>